<dbReference type="Proteomes" id="UP000192652">
    <property type="component" value="Unassembled WGS sequence"/>
</dbReference>
<dbReference type="PANTHER" id="PTHR43877">
    <property type="entry name" value="AMINOALKYLPHOSPHONATE N-ACETYLTRANSFERASE-RELATED-RELATED"/>
    <property type="match status" value="1"/>
</dbReference>
<evidence type="ECO:0000313" key="5">
    <source>
        <dbReference type="Proteomes" id="UP000192652"/>
    </source>
</evidence>
<dbReference type="PANTHER" id="PTHR43877:SF2">
    <property type="entry name" value="AMINOALKYLPHOSPHONATE N-ACETYLTRANSFERASE-RELATED"/>
    <property type="match status" value="1"/>
</dbReference>
<proteinExistence type="predicted"/>
<keyword evidence="2" id="KW-0012">Acyltransferase</keyword>
<dbReference type="InterPro" id="IPR050832">
    <property type="entry name" value="Bact_Acetyltransf"/>
</dbReference>
<dbReference type="EMBL" id="MSPX01000005">
    <property type="protein sequence ID" value="OQP86920.1"/>
    <property type="molecule type" value="Genomic_DNA"/>
</dbReference>
<accession>A0ABX3PFW5</accession>
<organism evidence="4 5">
    <name type="scientific">Xaviernesmea rhizosphaerae</name>
    <dbReference type="NCBI Taxonomy" id="1672749"/>
    <lineage>
        <taxon>Bacteria</taxon>
        <taxon>Pseudomonadati</taxon>
        <taxon>Pseudomonadota</taxon>
        <taxon>Alphaproteobacteria</taxon>
        <taxon>Hyphomicrobiales</taxon>
        <taxon>Rhizobiaceae</taxon>
        <taxon>Rhizobium/Agrobacterium group</taxon>
        <taxon>Xaviernesmea</taxon>
    </lineage>
</organism>
<dbReference type="SUPFAM" id="SSF55729">
    <property type="entry name" value="Acyl-CoA N-acyltransferases (Nat)"/>
    <property type="match status" value="1"/>
</dbReference>
<dbReference type="InterPro" id="IPR016181">
    <property type="entry name" value="Acyl_CoA_acyltransferase"/>
</dbReference>
<protein>
    <submittedName>
        <fullName evidence="4">GNAT family N-acetyltransferase</fullName>
    </submittedName>
</protein>
<feature type="domain" description="N-acetyltransferase" evidence="3">
    <location>
        <begin position="6"/>
        <end position="168"/>
    </location>
</feature>
<keyword evidence="5" id="KW-1185">Reference proteome</keyword>
<dbReference type="RefSeq" id="WP_081175395.1">
    <property type="nucleotide sequence ID" value="NZ_MSPX01000005.1"/>
</dbReference>
<dbReference type="InterPro" id="IPR000182">
    <property type="entry name" value="GNAT_dom"/>
</dbReference>
<reference evidence="4 5" key="1">
    <citation type="journal article" date="2017" name="Antonie Van Leeuwenhoek">
        <title>Rhizobium rhizosphaerae sp. nov., a novel species isolated from rice rhizosphere.</title>
        <authorList>
            <person name="Zhao J.J."/>
            <person name="Zhang J."/>
            <person name="Zhang R.J."/>
            <person name="Zhang C.W."/>
            <person name="Yin H.Q."/>
            <person name="Zhang X.X."/>
        </authorList>
    </citation>
    <scope>NUCLEOTIDE SEQUENCE [LARGE SCALE GENOMIC DNA]</scope>
    <source>
        <strain evidence="4 5">RD15</strain>
    </source>
</reference>
<evidence type="ECO:0000259" key="3">
    <source>
        <dbReference type="PROSITE" id="PS51186"/>
    </source>
</evidence>
<evidence type="ECO:0000256" key="1">
    <source>
        <dbReference type="ARBA" id="ARBA00022679"/>
    </source>
</evidence>
<sequence length="172" mass="19184">MESPSITIRHLTADDAALFRSLRLEALEREPQAFASSHSDWSRMTEEDWRARLEAVDVFAAFRDGEPAGLMGLAREQGSKTRHRGLLIMVYVRASHRACGVGDRLIEAVIARARAKGMRQVELMASAENPAAIGLYRRNGFQPIGTMPAGMLHEGREIDEVIMVRRLIPSET</sequence>
<keyword evidence="1" id="KW-0808">Transferase</keyword>
<gene>
    <name evidence="4" type="ORF">BTR14_08275</name>
</gene>
<dbReference type="Gene3D" id="3.40.630.30">
    <property type="match status" value="1"/>
</dbReference>
<dbReference type="Pfam" id="PF00583">
    <property type="entry name" value="Acetyltransf_1"/>
    <property type="match status" value="1"/>
</dbReference>
<comment type="caution">
    <text evidence="4">The sequence shown here is derived from an EMBL/GenBank/DDBJ whole genome shotgun (WGS) entry which is preliminary data.</text>
</comment>
<evidence type="ECO:0000313" key="4">
    <source>
        <dbReference type="EMBL" id="OQP86920.1"/>
    </source>
</evidence>
<name>A0ABX3PFW5_9HYPH</name>
<dbReference type="PROSITE" id="PS51186">
    <property type="entry name" value="GNAT"/>
    <property type="match status" value="1"/>
</dbReference>
<evidence type="ECO:0000256" key="2">
    <source>
        <dbReference type="ARBA" id="ARBA00023315"/>
    </source>
</evidence>
<dbReference type="CDD" id="cd04301">
    <property type="entry name" value="NAT_SF"/>
    <property type="match status" value="1"/>
</dbReference>